<evidence type="ECO:0000313" key="5">
    <source>
        <dbReference type="EMBL" id="CAL8078711.1"/>
    </source>
</evidence>
<feature type="compositionally biased region" description="Polar residues" evidence="3">
    <location>
        <begin position="749"/>
        <end position="767"/>
    </location>
</feature>
<dbReference type="Pfam" id="PF11830">
    <property type="entry name" value="DUF3350"/>
    <property type="match status" value="1"/>
</dbReference>
<name>A0ABP1PZ80_9HEXA</name>
<organism evidence="5 6">
    <name type="scientific">Orchesella dallaii</name>
    <dbReference type="NCBI Taxonomy" id="48710"/>
    <lineage>
        <taxon>Eukaryota</taxon>
        <taxon>Metazoa</taxon>
        <taxon>Ecdysozoa</taxon>
        <taxon>Arthropoda</taxon>
        <taxon>Hexapoda</taxon>
        <taxon>Collembola</taxon>
        <taxon>Entomobryomorpha</taxon>
        <taxon>Entomobryoidea</taxon>
        <taxon>Orchesellidae</taxon>
        <taxon>Orchesellinae</taxon>
        <taxon>Orchesella</taxon>
    </lineage>
</organism>
<gene>
    <name evidence="5" type="ORF">ODALV1_LOCUS4171</name>
</gene>
<feature type="region of interest" description="Disordered" evidence="3">
    <location>
        <begin position="749"/>
        <end position="793"/>
    </location>
</feature>
<proteinExistence type="predicted"/>
<dbReference type="InterPro" id="IPR006020">
    <property type="entry name" value="PTB/PI_dom"/>
</dbReference>
<feature type="compositionally biased region" description="Low complexity" evidence="3">
    <location>
        <begin position="254"/>
        <end position="276"/>
    </location>
</feature>
<dbReference type="InterPro" id="IPR021785">
    <property type="entry name" value="DUF3350"/>
</dbReference>
<feature type="region of interest" description="Disordered" evidence="3">
    <location>
        <begin position="678"/>
        <end position="705"/>
    </location>
</feature>
<dbReference type="PANTHER" id="PTHR47219:SF16">
    <property type="entry name" value="GTPASE ACTIVATING PROTEIN"/>
    <property type="match status" value="1"/>
</dbReference>
<dbReference type="PROSITE" id="PS50086">
    <property type="entry name" value="TBC_RABGAP"/>
    <property type="match status" value="1"/>
</dbReference>
<dbReference type="EMBL" id="CAXLJM020000013">
    <property type="protein sequence ID" value="CAL8078711.1"/>
    <property type="molecule type" value="Genomic_DNA"/>
</dbReference>
<dbReference type="SMART" id="SM00462">
    <property type="entry name" value="PTB"/>
    <property type="match status" value="1"/>
</dbReference>
<dbReference type="Gene3D" id="1.10.10.2750">
    <property type="match status" value="1"/>
</dbReference>
<keyword evidence="1" id="KW-0343">GTPase activation</keyword>
<dbReference type="Gene3D" id="1.10.472.80">
    <property type="entry name" value="Ypt/Rab-GAP domain of gyp1p, domain 3"/>
    <property type="match status" value="1"/>
</dbReference>
<accession>A0ABP1PZ80</accession>
<dbReference type="Gene3D" id="2.30.29.30">
    <property type="entry name" value="Pleckstrin-homology domain (PH domain)/Phosphotyrosine-binding domain (PTB)"/>
    <property type="match status" value="1"/>
</dbReference>
<dbReference type="Pfam" id="PF00566">
    <property type="entry name" value="RabGAP-TBC"/>
    <property type="match status" value="1"/>
</dbReference>
<feature type="region of interest" description="Disordered" evidence="3">
    <location>
        <begin position="831"/>
        <end position="865"/>
    </location>
</feature>
<feature type="region of interest" description="Disordered" evidence="3">
    <location>
        <begin position="1374"/>
        <end position="1482"/>
    </location>
</feature>
<dbReference type="PANTHER" id="PTHR47219">
    <property type="entry name" value="RAB GTPASE-ACTIVATING PROTEIN 1-LIKE"/>
    <property type="match status" value="1"/>
</dbReference>
<dbReference type="SMART" id="SM00164">
    <property type="entry name" value="TBC"/>
    <property type="match status" value="1"/>
</dbReference>
<keyword evidence="6" id="KW-1185">Reference proteome</keyword>
<feature type="compositionally biased region" description="Basic and acidic residues" evidence="3">
    <location>
        <begin position="1436"/>
        <end position="1446"/>
    </location>
</feature>
<evidence type="ECO:0000256" key="3">
    <source>
        <dbReference type="SAM" id="MobiDB-lite"/>
    </source>
</evidence>
<keyword evidence="2" id="KW-0597">Phosphoprotein</keyword>
<dbReference type="InterPro" id="IPR050302">
    <property type="entry name" value="Rab_GAP_TBC_domain"/>
</dbReference>
<evidence type="ECO:0000313" key="6">
    <source>
        <dbReference type="Proteomes" id="UP001642540"/>
    </source>
</evidence>
<feature type="domain" description="Rab-GAP TBC" evidence="4">
    <location>
        <begin position="951"/>
        <end position="1150"/>
    </location>
</feature>
<feature type="compositionally biased region" description="Polar residues" evidence="3">
    <location>
        <begin position="1464"/>
        <end position="1482"/>
    </location>
</feature>
<dbReference type="Proteomes" id="UP001642540">
    <property type="component" value="Unassembled WGS sequence"/>
</dbReference>
<evidence type="ECO:0000259" key="4">
    <source>
        <dbReference type="PROSITE" id="PS50086"/>
    </source>
</evidence>
<reference evidence="5 6" key="1">
    <citation type="submission" date="2024-08" db="EMBL/GenBank/DDBJ databases">
        <authorList>
            <person name="Cucini C."/>
            <person name="Frati F."/>
        </authorList>
    </citation>
    <scope>NUCLEOTIDE SEQUENCE [LARGE SCALE GENOMIC DNA]</scope>
</reference>
<feature type="region of interest" description="Disordered" evidence="3">
    <location>
        <begin position="253"/>
        <end position="276"/>
    </location>
</feature>
<dbReference type="InterPro" id="IPR011993">
    <property type="entry name" value="PH-like_dom_sf"/>
</dbReference>
<protein>
    <recommendedName>
        <fullName evidence="4">Rab-GAP TBC domain-containing protein</fullName>
    </recommendedName>
</protein>
<dbReference type="SUPFAM" id="SSF47923">
    <property type="entry name" value="Ypt/Rab-GAP domain of gyp1p"/>
    <property type="match status" value="2"/>
</dbReference>
<dbReference type="InterPro" id="IPR000195">
    <property type="entry name" value="Rab-GAP-TBC_dom"/>
</dbReference>
<dbReference type="InterPro" id="IPR035969">
    <property type="entry name" value="Rab-GAP_TBC_sf"/>
</dbReference>
<evidence type="ECO:0000256" key="1">
    <source>
        <dbReference type="ARBA" id="ARBA00022468"/>
    </source>
</evidence>
<feature type="compositionally biased region" description="Polar residues" evidence="3">
    <location>
        <begin position="1381"/>
        <end position="1392"/>
    </location>
</feature>
<evidence type="ECO:0000256" key="2">
    <source>
        <dbReference type="ARBA" id="ARBA00022553"/>
    </source>
</evidence>
<comment type="caution">
    <text evidence="5">The sequence shown here is derived from an EMBL/GenBank/DDBJ whole genome shotgun (WGS) entry which is preliminary data.</text>
</comment>
<sequence length="1482" mass="164463">MTSANQLTVPVPTISIRNAGSTENVFLATTKSTGGRNSPVAKSANGKFILKYLGAAMMDSRCTYTPHMMPWIIAEIMRFSEPLQSVLLVANCQVTCNSMETGKPIFDSHILDCIRTFPVLTSDCDSNATENGDYDVVDERKYFATIIKANDIYLHCRLFSASCDAQVSEVMSTMKESTKVAVNGSPGAGIGSAMRSASASMVTDLSDVPTDAITFEVLYTGKLRMSSRKAPPSFIDDALAKFKCHETEKGRRGSVAISYSRRSSSQESSSDIGGSSDSLQMSIVNKALATLANTIEDNDVFHDANKASLKNTIITVTETSENMETEIDKTPTGSRSPSCMDDNSAMSDVPDAEGLNEDHDPAALKSCLRHPLEDMDGVKMERTRTPSGDSYLVKSMSLPVEPMRNRALSTGNYPRNNDLESHRSESQYNRTMILIVGKNELRIISPDAKSLLFSKHFRDIYHSSQGIENKEYFGFICRENAGSVSSSGKPSGGGYVAYVFRCESDAVAGDILKVLKQAYIVNHENLKKERQIQSCDHCPMVWYRQLCNEVDGIPCDEKIKACILKNINGLPDEDRQNILAKFHGAEPQTVQEQNELLMMLLRAHCECKQAKHIHDTAENRHEFLSQYLGGGAILMKAKRSISNSFDHLIKRKGRDGIGLTREASLPYYSTPVSKEICGNPSGGRVASVDNSPVSKTPGEREHGSEDGLYSMVVSDSPLENIPRRPRSSTVGALTGEKIRCEIRNRISSQGFALSPSSSRERSPTLSFKGNGESGLSIPTPRNSSMGSKEQKQHSPMMNIFLKVGTQNKPSPEASGKTVRRSGSWRHAIFKRVVSPSTPESGRGTPVNYPASTPVSSRSSQFRQKRSKREIRELWKSAINQQIILIRMEKQNLRLKAKQQEADVKRLKLSYQELGTCDEEASDTWDLIMSQSQSNPSQKCDIQLLNSAILRGIPKHKRGQVWQFFMQQRRMGHDQPNNATSYSHINLDIPYEHLLRQLTSQQHAILIDLGRTFPSHQYFSSPLGSGQLALFNILKAYSLLDTDVGYCQGLSFVVGLLLMHYEEEDAFSVLKYMMFDLGAREHYKPDMLGLQVKLYQLTRLIHDQDPDIQLLLYHNDVLPSLYAAPWFLTMFASQFQVGFAVRVLDLVMLHGVDVIAKFALAIVLDHKKELMQCNGLEQVMECFKTVVTQITSTKLDRYLRKVIDAEWDKQMLTYAVEYSVMNDEAFNTFLSESSAPQMPVRLQKSVTLENKMVQTETSRETSPTNTGESHPILGELIQRQNSEISKLKQDKADLRKDIQTLLSCVLTMQKLAKISSKGAICPPVPPQVHDIASKYVTGGANYFSSMMENGWSSSGGENNSTSGHTRETLNVVDEYEERTGSDGVQSSRLQYGSISREHSPSVRGSILKNSSARGFGVEDNGSSHGIPPLDQDSDDNSSDHSSHHITFEKGGPSRVGIRAARSNEKLSQNNNGLNDNKISTIFM</sequence>
<dbReference type="Gene3D" id="1.10.8.270">
    <property type="entry name" value="putative rabgap domain of human tbc1 domain family member 14 like domains"/>
    <property type="match status" value="1"/>
</dbReference>
<dbReference type="SUPFAM" id="SSF50729">
    <property type="entry name" value="PH domain-like"/>
    <property type="match status" value="1"/>
</dbReference>